<feature type="region of interest" description="Disordered" evidence="2">
    <location>
        <begin position="122"/>
        <end position="218"/>
    </location>
</feature>
<proteinExistence type="predicted"/>
<gene>
    <name evidence="4" type="ORF">A1O7_08822</name>
</gene>
<evidence type="ECO:0000256" key="1">
    <source>
        <dbReference type="PROSITE-ProRule" id="PRU00042"/>
    </source>
</evidence>
<sequence length="320" mass="35901">MAGSTVSEETLNIMDEAFIQAVETFVETHEPITQTAHLHADLQWFVDAFDLTSQGILVQRQLLMLHDYYNLDDLLEDGILDSMRTIVAASPQSPRPATHPHSGHSVLLLLAQASSLLLDQTLDHPPEDTQIQSPSAGNVTLSSGMPDDVNVSSQAAATSRQATEDAAQTNHPQEADERRRRRPGMTPLAHDVSRQAGNIHVSNLPPLPKHRYPNNPDRCHPPNLEYGFSIAERDKDWMYKCDECGHAFRYRTEFRRHFDGQLGVRDGFKLVCVMPDVAQVWYGVDSHGNEYMGHMLFHPKGEGRLAHHAPIPRPCALRMR</sequence>
<evidence type="ECO:0000259" key="3">
    <source>
        <dbReference type="PROSITE" id="PS50157"/>
    </source>
</evidence>
<evidence type="ECO:0000313" key="5">
    <source>
        <dbReference type="Proteomes" id="UP000019473"/>
    </source>
</evidence>
<organism evidence="4 5">
    <name type="scientific">Cladophialophora yegresii CBS 114405</name>
    <dbReference type="NCBI Taxonomy" id="1182544"/>
    <lineage>
        <taxon>Eukaryota</taxon>
        <taxon>Fungi</taxon>
        <taxon>Dikarya</taxon>
        <taxon>Ascomycota</taxon>
        <taxon>Pezizomycotina</taxon>
        <taxon>Eurotiomycetes</taxon>
        <taxon>Chaetothyriomycetidae</taxon>
        <taxon>Chaetothyriales</taxon>
        <taxon>Herpotrichiellaceae</taxon>
        <taxon>Cladophialophora</taxon>
    </lineage>
</organism>
<dbReference type="PROSITE" id="PS50157">
    <property type="entry name" value="ZINC_FINGER_C2H2_2"/>
    <property type="match status" value="1"/>
</dbReference>
<keyword evidence="1" id="KW-0479">Metal-binding</keyword>
<feature type="domain" description="C2H2-type" evidence="3">
    <location>
        <begin position="239"/>
        <end position="266"/>
    </location>
</feature>
<feature type="compositionally biased region" description="Low complexity" evidence="2">
    <location>
        <begin position="152"/>
        <end position="161"/>
    </location>
</feature>
<dbReference type="InterPro" id="IPR013087">
    <property type="entry name" value="Znf_C2H2_type"/>
</dbReference>
<accession>W9VUS8</accession>
<dbReference type="VEuPathDB" id="FungiDB:A1O7_08822"/>
<protein>
    <recommendedName>
        <fullName evidence="3">C2H2-type domain-containing protein</fullName>
    </recommendedName>
</protein>
<dbReference type="Proteomes" id="UP000019473">
    <property type="component" value="Unassembled WGS sequence"/>
</dbReference>
<keyword evidence="1" id="KW-0862">Zinc</keyword>
<dbReference type="GO" id="GO:0008270">
    <property type="term" value="F:zinc ion binding"/>
    <property type="evidence" value="ECO:0007669"/>
    <property type="project" value="UniProtKB-KW"/>
</dbReference>
<name>W9VUS8_9EURO</name>
<keyword evidence="1" id="KW-0863">Zinc-finger</keyword>
<keyword evidence="5" id="KW-1185">Reference proteome</keyword>
<dbReference type="RefSeq" id="XP_007761001.1">
    <property type="nucleotide sequence ID" value="XM_007762811.1"/>
</dbReference>
<dbReference type="HOGENOM" id="CLU_084250_0_0_1"/>
<dbReference type="EMBL" id="AMGW01000006">
    <property type="protein sequence ID" value="EXJ55891.1"/>
    <property type="molecule type" value="Genomic_DNA"/>
</dbReference>
<evidence type="ECO:0000256" key="2">
    <source>
        <dbReference type="SAM" id="MobiDB-lite"/>
    </source>
</evidence>
<comment type="caution">
    <text evidence="4">The sequence shown here is derived from an EMBL/GenBank/DDBJ whole genome shotgun (WGS) entry which is preliminary data.</text>
</comment>
<feature type="compositionally biased region" description="Polar residues" evidence="2">
    <location>
        <begin position="129"/>
        <end position="143"/>
    </location>
</feature>
<dbReference type="OrthoDB" id="4147336at2759"/>
<dbReference type="GeneID" id="19183386"/>
<dbReference type="AlphaFoldDB" id="W9VUS8"/>
<evidence type="ECO:0000313" key="4">
    <source>
        <dbReference type="EMBL" id="EXJ55891.1"/>
    </source>
</evidence>
<reference evidence="4 5" key="1">
    <citation type="submission" date="2013-03" db="EMBL/GenBank/DDBJ databases">
        <title>The Genome Sequence of Cladophialophora yegresii CBS 114405.</title>
        <authorList>
            <consortium name="The Broad Institute Genomics Platform"/>
            <person name="Cuomo C."/>
            <person name="de Hoog S."/>
            <person name="Gorbushina A."/>
            <person name="Walker B."/>
            <person name="Young S.K."/>
            <person name="Zeng Q."/>
            <person name="Gargeya S."/>
            <person name="Fitzgerald M."/>
            <person name="Haas B."/>
            <person name="Abouelleil A."/>
            <person name="Allen A.W."/>
            <person name="Alvarado L."/>
            <person name="Arachchi H.M."/>
            <person name="Berlin A.M."/>
            <person name="Chapman S.B."/>
            <person name="Gainer-Dewar J."/>
            <person name="Goldberg J."/>
            <person name="Griggs A."/>
            <person name="Gujja S."/>
            <person name="Hansen M."/>
            <person name="Howarth C."/>
            <person name="Imamovic A."/>
            <person name="Ireland A."/>
            <person name="Larimer J."/>
            <person name="McCowan C."/>
            <person name="Murphy C."/>
            <person name="Pearson M."/>
            <person name="Poon T.W."/>
            <person name="Priest M."/>
            <person name="Roberts A."/>
            <person name="Saif S."/>
            <person name="Shea T."/>
            <person name="Sisk P."/>
            <person name="Sykes S."/>
            <person name="Wortman J."/>
            <person name="Nusbaum C."/>
            <person name="Birren B."/>
        </authorList>
    </citation>
    <scope>NUCLEOTIDE SEQUENCE [LARGE SCALE GENOMIC DNA]</scope>
    <source>
        <strain evidence="4 5">CBS 114405</strain>
    </source>
</reference>